<accession>A0ABP7I3A0</accession>
<sequence>MTTGEGSAEMKANIKNITAAMAGTASADTTHALVAGQVTCLTHTPAVQRGNTPWG</sequence>
<reference evidence="2" key="1">
    <citation type="journal article" date="2019" name="Int. J. Syst. Evol. Microbiol.">
        <title>The Global Catalogue of Microorganisms (GCM) 10K type strain sequencing project: providing services to taxonomists for standard genome sequencing and annotation.</title>
        <authorList>
            <consortium name="The Broad Institute Genomics Platform"/>
            <consortium name="The Broad Institute Genome Sequencing Center for Infectious Disease"/>
            <person name="Wu L."/>
            <person name="Ma J."/>
        </authorList>
    </citation>
    <scope>NUCLEOTIDE SEQUENCE [LARGE SCALE GENOMIC DNA]</scope>
    <source>
        <strain evidence="2">JCM 16908</strain>
    </source>
</reference>
<organism evidence="1 2">
    <name type="scientific">Sphaerisporangium flaviroseum</name>
    <dbReference type="NCBI Taxonomy" id="509199"/>
    <lineage>
        <taxon>Bacteria</taxon>
        <taxon>Bacillati</taxon>
        <taxon>Actinomycetota</taxon>
        <taxon>Actinomycetes</taxon>
        <taxon>Streptosporangiales</taxon>
        <taxon>Streptosporangiaceae</taxon>
        <taxon>Sphaerisporangium</taxon>
    </lineage>
</organism>
<keyword evidence="2" id="KW-1185">Reference proteome</keyword>
<evidence type="ECO:0000313" key="2">
    <source>
        <dbReference type="Proteomes" id="UP001500888"/>
    </source>
</evidence>
<dbReference type="EMBL" id="BAAAZR010000007">
    <property type="protein sequence ID" value="GAA3809667.1"/>
    <property type="molecule type" value="Genomic_DNA"/>
</dbReference>
<name>A0ABP7I3A0_9ACTN</name>
<dbReference type="Proteomes" id="UP001500888">
    <property type="component" value="Unassembled WGS sequence"/>
</dbReference>
<protein>
    <submittedName>
        <fullName evidence="1">Uncharacterized protein</fullName>
    </submittedName>
</protein>
<comment type="caution">
    <text evidence="1">The sequence shown here is derived from an EMBL/GenBank/DDBJ whole genome shotgun (WGS) entry which is preliminary data.</text>
</comment>
<evidence type="ECO:0000313" key="1">
    <source>
        <dbReference type="EMBL" id="GAA3809667.1"/>
    </source>
</evidence>
<gene>
    <name evidence="1" type="ORF">GCM10022226_32520</name>
</gene>
<proteinExistence type="predicted"/>